<evidence type="ECO:0000256" key="1">
    <source>
        <dbReference type="ARBA" id="ARBA00005395"/>
    </source>
</evidence>
<comment type="similarity">
    <text evidence="1">Belongs to the acetyltransferase family. RimI subfamily.</text>
</comment>
<keyword evidence="8" id="KW-1185">Reference proteome</keyword>
<dbReference type="SUPFAM" id="SSF55729">
    <property type="entry name" value="Acyl-CoA N-acyltransferases (Nat)"/>
    <property type="match status" value="1"/>
</dbReference>
<evidence type="ECO:0000256" key="2">
    <source>
        <dbReference type="ARBA" id="ARBA00022490"/>
    </source>
</evidence>
<evidence type="ECO:0000313" key="7">
    <source>
        <dbReference type="EMBL" id="GAA1766289.1"/>
    </source>
</evidence>
<gene>
    <name evidence="7" type="ORF">GCM10009747_28160</name>
</gene>
<feature type="region of interest" description="Disordered" evidence="5">
    <location>
        <begin position="169"/>
        <end position="192"/>
    </location>
</feature>
<dbReference type="Pfam" id="PF00583">
    <property type="entry name" value="Acetyltransf_1"/>
    <property type="match status" value="1"/>
</dbReference>
<dbReference type="Gene3D" id="3.40.630.30">
    <property type="match status" value="1"/>
</dbReference>
<protein>
    <recommendedName>
        <fullName evidence="6">N-acetyltransferase domain-containing protein</fullName>
    </recommendedName>
</protein>
<accession>A0ABN2KU62</accession>
<name>A0ABN2KU62_9MICO</name>
<evidence type="ECO:0000313" key="8">
    <source>
        <dbReference type="Proteomes" id="UP001500506"/>
    </source>
</evidence>
<organism evidence="7 8">
    <name type="scientific">Agromyces humatus</name>
    <dbReference type="NCBI Taxonomy" id="279573"/>
    <lineage>
        <taxon>Bacteria</taxon>
        <taxon>Bacillati</taxon>
        <taxon>Actinomycetota</taxon>
        <taxon>Actinomycetes</taxon>
        <taxon>Micrococcales</taxon>
        <taxon>Microbacteriaceae</taxon>
        <taxon>Agromyces</taxon>
    </lineage>
</organism>
<dbReference type="Proteomes" id="UP001500506">
    <property type="component" value="Unassembled WGS sequence"/>
</dbReference>
<reference evidence="7 8" key="1">
    <citation type="journal article" date="2019" name="Int. J. Syst. Evol. Microbiol.">
        <title>The Global Catalogue of Microorganisms (GCM) 10K type strain sequencing project: providing services to taxonomists for standard genome sequencing and annotation.</title>
        <authorList>
            <consortium name="The Broad Institute Genomics Platform"/>
            <consortium name="The Broad Institute Genome Sequencing Center for Infectious Disease"/>
            <person name="Wu L."/>
            <person name="Ma J."/>
        </authorList>
    </citation>
    <scope>NUCLEOTIDE SEQUENCE [LARGE SCALE GENOMIC DNA]</scope>
    <source>
        <strain evidence="7 8">JCM 14319</strain>
    </source>
</reference>
<dbReference type="PANTHER" id="PTHR43420">
    <property type="entry name" value="ACETYLTRANSFERASE"/>
    <property type="match status" value="1"/>
</dbReference>
<evidence type="ECO:0000259" key="6">
    <source>
        <dbReference type="PROSITE" id="PS51186"/>
    </source>
</evidence>
<dbReference type="NCBIfam" id="TIGR01575">
    <property type="entry name" value="rimI"/>
    <property type="match status" value="1"/>
</dbReference>
<keyword evidence="3" id="KW-0808">Transferase</keyword>
<feature type="domain" description="N-acetyltransferase" evidence="6">
    <location>
        <begin position="3"/>
        <end position="162"/>
    </location>
</feature>
<sequence length="192" mass="20428">MSVLMRRAKLSDLDAIMHLERETFADDAWPEEAMRREIESPHGYYLVAVDEPITASDAAADSPGPALRGYAGLLAPSGSEQGDIQTIAVDPSSRGMGLGRGLMHALITAARRRHIAELFLEVRADNPIARALYDSLGFEQIGVRPRYYRGGVDAVLMRLEVKPAVTRPADAAGAAGGAGAAGAGDTSREDAR</sequence>
<keyword evidence="4" id="KW-0012">Acyltransferase</keyword>
<dbReference type="PANTHER" id="PTHR43420:SF44">
    <property type="entry name" value="ACETYLTRANSFERASE YPEA"/>
    <property type="match status" value="1"/>
</dbReference>
<dbReference type="InterPro" id="IPR006464">
    <property type="entry name" value="AcTrfase_RimI/Ard1"/>
</dbReference>
<evidence type="ECO:0000256" key="3">
    <source>
        <dbReference type="ARBA" id="ARBA00022679"/>
    </source>
</evidence>
<dbReference type="InterPro" id="IPR050680">
    <property type="entry name" value="YpeA/RimI_acetyltransf"/>
</dbReference>
<dbReference type="CDD" id="cd04301">
    <property type="entry name" value="NAT_SF"/>
    <property type="match status" value="1"/>
</dbReference>
<keyword evidence="2" id="KW-0963">Cytoplasm</keyword>
<dbReference type="EMBL" id="BAAANH010000006">
    <property type="protein sequence ID" value="GAA1766289.1"/>
    <property type="molecule type" value="Genomic_DNA"/>
</dbReference>
<proteinExistence type="inferred from homology"/>
<dbReference type="InterPro" id="IPR000182">
    <property type="entry name" value="GNAT_dom"/>
</dbReference>
<evidence type="ECO:0000256" key="5">
    <source>
        <dbReference type="SAM" id="MobiDB-lite"/>
    </source>
</evidence>
<dbReference type="PROSITE" id="PS51186">
    <property type="entry name" value="GNAT"/>
    <property type="match status" value="1"/>
</dbReference>
<comment type="caution">
    <text evidence="7">The sequence shown here is derived from an EMBL/GenBank/DDBJ whole genome shotgun (WGS) entry which is preliminary data.</text>
</comment>
<evidence type="ECO:0000256" key="4">
    <source>
        <dbReference type="ARBA" id="ARBA00023315"/>
    </source>
</evidence>
<dbReference type="InterPro" id="IPR016181">
    <property type="entry name" value="Acyl_CoA_acyltransferase"/>
</dbReference>